<dbReference type="EMBL" id="ML978607">
    <property type="protein sequence ID" value="KAF2022485.1"/>
    <property type="molecule type" value="Genomic_DNA"/>
</dbReference>
<comment type="caution">
    <text evidence="1">The sequence shown here is derived from an EMBL/GenBank/DDBJ whole genome shotgun (WGS) entry which is preliminary data.</text>
</comment>
<evidence type="ECO:0008006" key="3">
    <source>
        <dbReference type="Google" id="ProtNLM"/>
    </source>
</evidence>
<protein>
    <recommendedName>
        <fullName evidence="3">SprT-like domain-containing protein</fullName>
    </recommendedName>
</protein>
<dbReference type="OrthoDB" id="3796964at2759"/>
<dbReference type="AlphaFoldDB" id="A0A9P4LER0"/>
<sequence length="389" mass="44468">MGHHEDAVIVATTMNRRIHPLRRIARVAFRGCYSRSKEFVATTHTCSGPSFLHNLLPILEPFLLLDPKLLFVEDHILGRQQPPRNGPLFKVPADINELKSWIKEEAVRCDCDECAPRLYQLGAGSAHGVIQHQSPAAKQKMKRFARAHDMHHSPRPELNLRLYGEYEAMRLVRYHIAWLDETYIQRPQEKYGRNIQQLQSLMHVWKPNLTGSDMRQSMSSEQALHLISLLNDVFFFGAIPPHRQAISAGFSWLPESERTCFGVGTFNPLIGAQVLLHPTLYRNGGNIEDLDVRWRNRLGTILHELCHAFLKAYTCRSCPMHDRCVGARGHGRAWQILATKMEEVATKLMGGFVDFGRWPSLLNEIEGCGKLLSAHDLEELRFGTRWSVE</sequence>
<evidence type="ECO:0000313" key="2">
    <source>
        <dbReference type="Proteomes" id="UP000799777"/>
    </source>
</evidence>
<gene>
    <name evidence="1" type="ORF">EK21DRAFT_83281</name>
</gene>
<evidence type="ECO:0000313" key="1">
    <source>
        <dbReference type="EMBL" id="KAF2022485.1"/>
    </source>
</evidence>
<organism evidence="1 2">
    <name type="scientific">Setomelanomma holmii</name>
    <dbReference type="NCBI Taxonomy" id="210430"/>
    <lineage>
        <taxon>Eukaryota</taxon>
        <taxon>Fungi</taxon>
        <taxon>Dikarya</taxon>
        <taxon>Ascomycota</taxon>
        <taxon>Pezizomycotina</taxon>
        <taxon>Dothideomycetes</taxon>
        <taxon>Pleosporomycetidae</taxon>
        <taxon>Pleosporales</taxon>
        <taxon>Pleosporineae</taxon>
        <taxon>Phaeosphaeriaceae</taxon>
        <taxon>Setomelanomma</taxon>
    </lineage>
</organism>
<keyword evidence="2" id="KW-1185">Reference proteome</keyword>
<reference evidence="1" key="1">
    <citation type="journal article" date="2020" name="Stud. Mycol.">
        <title>101 Dothideomycetes genomes: a test case for predicting lifestyles and emergence of pathogens.</title>
        <authorList>
            <person name="Haridas S."/>
            <person name="Albert R."/>
            <person name="Binder M."/>
            <person name="Bloem J."/>
            <person name="Labutti K."/>
            <person name="Salamov A."/>
            <person name="Andreopoulos B."/>
            <person name="Baker S."/>
            <person name="Barry K."/>
            <person name="Bills G."/>
            <person name="Bluhm B."/>
            <person name="Cannon C."/>
            <person name="Castanera R."/>
            <person name="Culley D."/>
            <person name="Daum C."/>
            <person name="Ezra D."/>
            <person name="Gonzalez J."/>
            <person name="Henrissat B."/>
            <person name="Kuo A."/>
            <person name="Liang C."/>
            <person name="Lipzen A."/>
            <person name="Lutzoni F."/>
            <person name="Magnuson J."/>
            <person name="Mondo S."/>
            <person name="Nolan M."/>
            <person name="Ohm R."/>
            <person name="Pangilinan J."/>
            <person name="Park H.-J."/>
            <person name="Ramirez L."/>
            <person name="Alfaro M."/>
            <person name="Sun H."/>
            <person name="Tritt A."/>
            <person name="Yoshinaga Y."/>
            <person name="Zwiers L.-H."/>
            <person name="Turgeon B."/>
            <person name="Goodwin S."/>
            <person name="Spatafora J."/>
            <person name="Crous P."/>
            <person name="Grigoriev I."/>
        </authorList>
    </citation>
    <scope>NUCLEOTIDE SEQUENCE</scope>
    <source>
        <strain evidence="1">CBS 110217</strain>
    </source>
</reference>
<proteinExistence type="predicted"/>
<dbReference type="Proteomes" id="UP000799777">
    <property type="component" value="Unassembled WGS sequence"/>
</dbReference>
<accession>A0A9P4LER0</accession>
<name>A0A9P4LER0_9PLEO</name>